<evidence type="ECO:0000313" key="1">
    <source>
        <dbReference type="EMBL" id="MBT9311074.1"/>
    </source>
</evidence>
<dbReference type="EMBL" id="JADOER010000003">
    <property type="protein sequence ID" value="MBT9311074.1"/>
    <property type="molecule type" value="Genomic_DNA"/>
</dbReference>
<protein>
    <submittedName>
        <fullName evidence="1">Transposase</fullName>
    </submittedName>
</protein>
<dbReference type="Proteomes" id="UP001196661">
    <property type="component" value="Unassembled WGS sequence"/>
</dbReference>
<sequence>MVERTFCWSDKARHLCRDYNMLPENHEGIVHVVMIRLMLRRLTDKRRRWTLKTFQVV</sequence>
<keyword evidence="2" id="KW-1185">Reference proteome</keyword>
<evidence type="ECO:0000313" key="2">
    <source>
        <dbReference type="Proteomes" id="UP001196661"/>
    </source>
</evidence>
<name>A0ABS5XZP5_9CYAN</name>
<comment type="caution">
    <text evidence="1">The sequence shown here is derived from an EMBL/GenBank/DDBJ whole genome shotgun (WGS) entry which is preliminary data.</text>
</comment>
<gene>
    <name evidence="1" type="ORF">IXB28_02555</name>
</gene>
<accession>A0ABS5XZP5</accession>
<reference evidence="1 2" key="1">
    <citation type="journal article" date="2021" name="Mar. Drugs">
        <title>Genome Reduction and Secondary Metabolism of the Marine Sponge-Associated Cyanobacterium Leptothoe.</title>
        <authorList>
            <person name="Konstantinou D."/>
            <person name="Popin R.V."/>
            <person name="Fewer D.P."/>
            <person name="Sivonen K."/>
            <person name="Gkelis S."/>
        </authorList>
    </citation>
    <scope>NUCLEOTIDE SEQUENCE [LARGE SCALE GENOMIC DNA]</scope>
    <source>
        <strain evidence="1 2">TAU-MAC 1615</strain>
    </source>
</reference>
<proteinExistence type="predicted"/>
<organism evidence="1 2">
    <name type="scientific">Leptothoe kymatousa TAU-MAC 1615</name>
    <dbReference type="NCBI Taxonomy" id="2364775"/>
    <lineage>
        <taxon>Bacteria</taxon>
        <taxon>Bacillati</taxon>
        <taxon>Cyanobacteriota</taxon>
        <taxon>Cyanophyceae</taxon>
        <taxon>Nodosilineales</taxon>
        <taxon>Cymatolegaceae</taxon>
        <taxon>Leptothoe</taxon>
        <taxon>Leptothoe kymatousa</taxon>
    </lineage>
</organism>